<feature type="region of interest" description="Disordered" evidence="1">
    <location>
        <begin position="122"/>
        <end position="155"/>
    </location>
</feature>
<dbReference type="SUPFAM" id="SSF88713">
    <property type="entry name" value="Glycoside hydrolase/deacetylase"/>
    <property type="match status" value="1"/>
</dbReference>
<evidence type="ECO:0000256" key="1">
    <source>
        <dbReference type="SAM" id="MobiDB-lite"/>
    </source>
</evidence>
<protein>
    <submittedName>
        <fullName evidence="2">Divergent polysaccharide deacetylase family protein</fullName>
    </submittedName>
</protein>
<dbReference type="AlphaFoldDB" id="A0A4P7UGP7"/>
<dbReference type="Gene3D" id="3.20.20.370">
    <property type="entry name" value="Glycoside hydrolase/deacetylase"/>
    <property type="match status" value="1"/>
</dbReference>
<feature type="compositionally biased region" description="Low complexity" evidence="1">
    <location>
        <begin position="130"/>
        <end position="155"/>
    </location>
</feature>
<sequence>MRDTKLSDSPSARPLRPAEGLSASGQLAIGGVLWLVLSFALSCWVYWRSLGADPQPQPLSGVAQPVSVHAPGLAASHAAGPFFDRALALQTVDALVAHLLPLALPEAQWQLAAPPYGSGDRTGQNPYVQAAASPAAETSALPPATDTLAATGPAAAPGDDSLRQYVVSGPCAPLRLGLALLEGLRARQDALQSAGARASVRWSPQATLEVLLNNSVCCVFAFPGREGQLADLAQPLPAAALAVIIDDMGQKTAAADEAAALLFPVTFAIWPKAPHAAETADIAASRRLDCLLHQPMEALPRADHRRPDPGPGALLTSMSAQQIRAVVEDNLRAVPTVIGLNNHMGSAFTGDISLCEVLAGMLGERGLAVIDSVTRPDPQLAVAARRAGLVALARDVFLDTRRDAAAISLALDAAAARARAHGMAVAIGHPHPETLRALRDWQDKDGVAVVPLRRIIWKLAQDSAAIAGSPYPPHINMEKE</sequence>
<dbReference type="RefSeq" id="WP_136399204.1">
    <property type="nucleotide sequence ID" value="NZ_CP036295.1"/>
</dbReference>
<proteinExistence type="predicted"/>
<evidence type="ECO:0000313" key="3">
    <source>
        <dbReference type="Proteomes" id="UP000297065"/>
    </source>
</evidence>
<organism evidence="2 3">
    <name type="scientific">Desulfovibrio desulfuricans</name>
    <dbReference type="NCBI Taxonomy" id="876"/>
    <lineage>
        <taxon>Bacteria</taxon>
        <taxon>Pseudomonadati</taxon>
        <taxon>Thermodesulfobacteriota</taxon>
        <taxon>Desulfovibrionia</taxon>
        <taxon>Desulfovibrionales</taxon>
        <taxon>Desulfovibrionaceae</taxon>
        <taxon>Desulfovibrio</taxon>
    </lineage>
</organism>
<gene>
    <name evidence="2" type="ORF">DDIC_03705</name>
</gene>
<reference evidence="2 3" key="1">
    <citation type="submission" date="2019-02" db="EMBL/GenBank/DDBJ databases">
        <title>Complete Genome Sequence of Desulfovibrio desulfuricans IC1, a Sulfonate Utilizing Anaerobe.</title>
        <authorList>
            <person name="Day L.A."/>
            <person name="De Leon K.B."/>
            <person name="Wall J.D."/>
        </authorList>
    </citation>
    <scope>NUCLEOTIDE SEQUENCE [LARGE SCALE GENOMIC DNA]</scope>
    <source>
        <strain evidence="2 3">IC1</strain>
    </source>
</reference>
<accession>A0A4P7UGP7</accession>
<dbReference type="Pfam" id="PF04748">
    <property type="entry name" value="Polysacc_deac_2"/>
    <property type="match status" value="1"/>
</dbReference>
<evidence type="ECO:0000313" key="2">
    <source>
        <dbReference type="EMBL" id="QCC84999.1"/>
    </source>
</evidence>
<dbReference type="InterPro" id="IPR011330">
    <property type="entry name" value="Glyco_hydro/deAcase_b/a-brl"/>
</dbReference>
<name>A0A4P7UGP7_DESDE</name>
<dbReference type="PANTHER" id="PTHR30105">
    <property type="entry name" value="UNCHARACTERIZED YIBQ-RELATED"/>
    <property type="match status" value="1"/>
</dbReference>
<dbReference type="OrthoDB" id="9784811at2"/>
<dbReference type="EMBL" id="CP036295">
    <property type="protein sequence ID" value="QCC84999.1"/>
    <property type="molecule type" value="Genomic_DNA"/>
</dbReference>
<dbReference type="Proteomes" id="UP000297065">
    <property type="component" value="Chromosome"/>
</dbReference>
<dbReference type="CDD" id="cd10936">
    <property type="entry name" value="CE4_DAC2"/>
    <property type="match status" value="1"/>
</dbReference>
<dbReference type="InterPro" id="IPR006837">
    <property type="entry name" value="Divergent_DAC"/>
</dbReference>
<dbReference type="GO" id="GO:0005975">
    <property type="term" value="P:carbohydrate metabolic process"/>
    <property type="evidence" value="ECO:0007669"/>
    <property type="project" value="InterPro"/>
</dbReference>
<dbReference type="PANTHER" id="PTHR30105:SF2">
    <property type="entry name" value="DIVERGENT POLYSACCHARIDE DEACETYLASE SUPERFAMILY"/>
    <property type="match status" value="1"/>
</dbReference>